<feature type="transmembrane region" description="Helical" evidence="1">
    <location>
        <begin position="258"/>
        <end position="276"/>
    </location>
</feature>
<gene>
    <name evidence="2" type="ordered locus">Rmag_0157</name>
</gene>
<reference evidence="2 3" key="1">
    <citation type="journal article" date="2007" name="Science">
        <title>The Calyptogena magnifica chemoautotrophic symbiont genome.</title>
        <authorList>
            <person name="Newton I.L.G."/>
            <person name="Woyke T."/>
            <person name="Auchtung T.A."/>
            <person name="Dilly G.F."/>
            <person name="Dutton R.J."/>
            <person name="Fisher M.C."/>
            <person name="Fontanez K.M."/>
            <person name="Lau E."/>
            <person name="Stewart F.J."/>
            <person name="Richardson P.M."/>
            <person name="Barry K.W."/>
            <person name="Saunders E."/>
            <person name="Detter J.C."/>
            <person name="Wu D."/>
            <person name="Eisen J.A."/>
            <person name="Cavanaugh C.M."/>
        </authorList>
    </citation>
    <scope>NUCLEOTIDE SEQUENCE [LARGE SCALE GENOMIC DNA]</scope>
    <source>
        <strain evidence="2 3">Cm</strain>
    </source>
</reference>
<accession>A1AVJ2</accession>
<name>A1AVJ2_RUTMC</name>
<protein>
    <recommendedName>
        <fullName evidence="4">HupE/UreJ protein</fullName>
    </recommendedName>
</protein>
<dbReference type="KEGG" id="rma:Rmag_0157"/>
<feature type="transmembrane region" description="Helical" evidence="1">
    <location>
        <begin position="285"/>
        <end position="303"/>
    </location>
</feature>
<evidence type="ECO:0000256" key="1">
    <source>
        <dbReference type="SAM" id="Phobius"/>
    </source>
</evidence>
<proteinExistence type="predicted"/>
<dbReference type="Proteomes" id="UP000002587">
    <property type="component" value="Chromosome"/>
</dbReference>
<evidence type="ECO:0008006" key="4">
    <source>
        <dbReference type="Google" id="ProtNLM"/>
    </source>
</evidence>
<keyword evidence="1" id="KW-0812">Transmembrane</keyword>
<feature type="transmembrane region" description="Helical" evidence="1">
    <location>
        <begin position="315"/>
        <end position="340"/>
    </location>
</feature>
<dbReference type="EMBL" id="CP000488">
    <property type="protein sequence ID" value="ABL01949.1"/>
    <property type="molecule type" value="Genomic_DNA"/>
</dbReference>
<keyword evidence="1" id="KW-1133">Transmembrane helix</keyword>
<sequence length="375" mass="42935">MLYLIKAITLFWLLIDVSIADMVRPALVEISIYPDKKVDVVIDLSLEALMTGISTQYKNTTDAPNSAQYDTLRSLIADDLREQFKAFETEFLNYIFLTINEKPQQLTLTSVKIDIVGYKKRSRKTLLTYSTQLRKWPKTLSWQYNKAYGDSALRYQVYKEGEYNWSQWRWLRNGVTSGVIDINDLEPITTMQRMLQFISIGFDHVIPLGWDHMLFIIGMALSSLMWRRLLLLVSVFTLAHTLTLGLAMLGIVEISERIIEPLIAFSIAYVVIENLLPNQSIKRKSIIVFLFGLVHGLGFANMLKSFEMSSDNFLITLISFNIGVELAQILIVLSVVSLLFFVKSLNLDYKKIAIVPTSIVISLIGIWWGIDRLIN</sequence>
<evidence type="ECO:0000313" key="3">
    <source>
        <dbReference type="Proteomes" id="UP000002587"/>
    </source>
</evidence>
<keyword evidence="1" id="KW-0472">Membrane</keyword>
<feature type="transmembrane region" description="Helical" evidence="1">
    <location>
        <begin position="352"/>
        <end position="370"/>
    </location>
</feature>
<dbReference type="RefSeq" id="WP_011737575.1">
    <property type="nucleotide sequence ID" value="NC_008610.1"/>
</dbReference>
<dbReference type="InterPro" id="IPR032809">
    <property type="entry name" value="Put_HupE_UreJ"/>
</dbReference>
<dbReference type="AlphaFoldDB" id="A1AVJ2"/>
<dbReference type="Pfam" id="PF13795">
    <property type="entry name" value="HupE_UreJ_2"/>
    <property type="match status" value="1"/>
</dbReference>
<dbReference type="eggNOG" id="COG2370">
    <property type="taxonomic scope" value="Bacteria"/>
</dbReference>
<dbReference type="HOGENOM" id="CLU_043645_3_1_6"/>
<keyword evidence="3" id="KW-1185">Reference proteome</keyword>
<feature type="transmembrane region" description="Helical" evidence="1">
    <location>
        <begin position="194"/>
        <end position="217"/>
    </location>
</feature>
<feature type="transmembrane region" description="Helical" evidence="1">
    <location>
        <begin position="229"/>
        <end position="252"/>
    </location>
</feature>
<organism evidence="2 3">
    <name type="scientific">Ruthia magnifica subsp. Calyptogena magnifica</name>
    <dbReference type="NCBI Taxonomy" id="413404"/>
    <lineage>
        <taxon>Bacteria</taxon>
        <taxon>Pseudomonadati</taxon>
        <taxon>Pseudomonadota</taxon>
        <taxon>Gammaproteobacteria</taxon>
        <taxon>Candidatus Pseudothioglobaceae</taxon>
        <taxon>Candidatus Ruthturnera</taxon>
    </lineage>
</organism>
<evidence type="ECO:0000313" key="2">
    <source>
        <dbReference type="EMBL" id="ABL01949.1"/>
    </source>
</evidence>